<dbReference type="Gramene" id="NC1G0039150.1">
    <property type="protein sequence ID" value="NC1G0039150.1:cds"/>
    <property type="gene ID" value="NC1G0039150"/>
</dbReference>
<dbReference type="EMBL" id="LR721774">
    <property type="protein sequence ID" value="VVV33667.1"/>
    <property type="molecule type" value="Genomic_DNA"/>
</dbReference>
<dbReference type="InterPro" id="IPR055414">
    <property type="entry name" value="LRR_R13L4/SHOC2-like"/>
</dbReference>
<dbReference type="SUPFAM" id="SSF52058">
    <property type="entry name" value="L domain-like"/>
    <property type="match status" value="1"/>
</dbReference>
<dbReference type="InterPro" id="IPR032675">
    <property type="entry name" value="LRR_dom_sf"/>
</dbReference>
<dbReference type="PANTHER" id="PTHR47186">
    <property type="entry name" value="LEUCINE-RICH REPEAT-CONTAINING PROTEIN 57"/>
    <property type="match status" value="1"/>
</dbReference>
<keyword evidence="2" id="KW-0611">Plant defense</keyword>
<evidence type="ECO:0008006" key="6">
    <source>
        <dbReference type="Google" id="ProtNLM"/>
    </source>
</evidence>
<dbReference type="InterPro" id="IPR036388">
    <property type="entry name" value="WH-like_DNA-bd_sf"/>
</dbReference>
<proteinExistence type="predicted"/>
<dbReference type="Gene3D" id="1.10.10.10">
    <property type="entry name" value="Winged helix-like DNA-binding domain superfamily/Winged helix DNA-binding domain"/>
    <property type="match status" value="1"/>
</dbReference>
<accession>A0A5K0UY16</accession>
<organism evidence="5">
    <name type="scientific">Nymphaea colorata</name>
    <name type="common">pocket water lily</name>
    <dbReference type="NCBI Taxonomy" id="210225"/>
    <lineage>
        <taxon>Eukaryota</taxon>
        <taxon>Viridiplantae</taxon>
        <taxon>Streptophyta</taxon>
        <taxon>Embryophyta</taxon>
        <taxon>Tracheophyta</taxon>
        <taxon>Spermatophyta</taxon>
        <taxon>Magnoliopsida</taxon>
        <taxon>Nymphaeales</taxon>
        <taxon>Nymphaeaceae</taxon>
        <taxon>Nymphaea</taxon>
    </lineage>
</organism>
<dbReference type="PANTHER" id="PTHR47186:SF3">
    <property type="entry name" value="OS09G0267800 PROTEIN"/>
    <property type="match status" value="1"/>
</dbReference>
<evidence type="ECO:0000313" key="5">
    <source>
        <dbReference type="EMBL" id="VVV33667.1"/>
    </source>
</evidence>
<evidence type="ECO:0000259" key="3">
    <source>
        <dbReference type="Pfam" id="PF23559"/>
    </source>
</evidence>
<dbReference type="AlphaFoldDB" id="A0A5K0UY16"/>
<dbReference type="SUPFAM" id="SSF52047">
    <property type="entry name" value="RNI-like"/>
    <property type="match status" value="1"/>
</dbReference>
<gene>
    <name evidence="5" type="ORF">NYM_LOCUS105</name>
</gene>
<keyword evidence="1" id="KW-0677">Repeat</keyword>
<name>A0A5K0UY16_9MAGN</name>
<protein>
    <recommendedName>
        <fullName evidence="6">NB-ARC domain-containing protein</fullName>
    </recommendedName>
</protein>
<feature type="domain" description="Disease resistance protein winged helix" evidence="3">
    <location>
        <begin position="45"/>
        <end position="110"/>
    </location>
</feature>
<dbReference type="Pfam" id="PF23559">
    <property type="entry name" value="WHD_DRP"/>
    <property type="match status" value="1"/>
</dbReference>
<evidence type="ECO:0000256" key="2">
    <source>
        <dbReference type="ARBA" id="ARBA00022821"/>
    </source>
</evidence>
<dbReference type="Pfam" id="PF23598">
    <property type="entry name" value="LRR_14"/>
    <property type="match status" value="1"/>
</dbReference>
<reference evidence="5" key="1">
    <citation type="submission" date="2019-09" db="EMBL/GenBank/DDBJ databases">
        <authorList>
            <person name="Zhang L."/>
        </authorList>
    </citation>
    <scope>NUCLEOTIDE SEQUENCE</scope>
</reference>
<evidence type="ECO:0000259" key="4">
    <source>
        <dbReference type="Pfam" id="PF23598"/>
    </source>
</evidence>
<dbReference type="GO" id="GO:0006952">
    <property type="term" value="P:defense response"/>
    <property type="evidence" value="ECO:0007669"/>
    <property type="project" value="UniProtKB-KW"/>
</dbReference>
<evidence type="ECO:0000256" key="1">
    <source>
        <dbReference type="ARBA" id="ARBA00022737"/>
    </source>
</evidence>
<dbReference type="FunFam" id="1.10.10.10:FF:000322">
    <property type="entry name" value="Probable disease resistance protein At1g63360"/>
    <property type="match status" value="1"/>
</dbReference>
<sequence length="728" mass="82179">MTSDRIRIPAASSSFPQYGDILPGLMLSYVDLPASLKSCFVYCCIYPKDYEIERDLLAMQWVAHGLIEEKKGMDVEVTANQCIDDLINRCMTEETEEGDVKLHDTLHDLASYIGRKEYSHASPTEHTSHLSLLDVDDAETSMHNVSLVANKLRTLFCAFLPSEQFTNIKWLRVLSLEECEMDELPNSIECVSLLKYLNLSYSDVKRLPSSIDRLWNLQTLDLSYSKIEEVPEEIGKLCNLRYLGLEGTEELKIVAEGLGKLTNLQTLKRFLLCNDKEDRRGCNIKVLKDLNNLTGKFSIEGLGAARKEVNLGEAQLLKEKHLLTGLKFDFEEQHDDKVADASEQSCILEALEPPHCLKNLKIRHYKGEMPSWYLKTDYTKLRILKLENCPLSEKLISITSLEKLELNKCPAVCEIASMPSLKSLKIGSCDGLNTIGHDMPALESLEVDGCGRLEQVADDHMPALKMLNLTNLKAVKQLPTHLPSLEVLTVQDLPNWEGWPAIGSRETTISMPRLREAGLENCPKMQTQGLLYALSEQEHDYEPRLQELRVWDCPSARLGWKLLKQLPNLTDLRLDREALESTLPSPLPSEVSTFLPSLEHLTLTDANVDKLKWGRVPEWVWGLSQLDSLGLQGFTEEISLGGHWQCLQELVRLELYDFPNLKSLVDINNTTSLQNDAVATTSPTDAKEQLACLLNLEDLVVSCCPAVDLPQELRDSLEDRLHIETERA</sequence>
<dbReference type="InterPro" id="IPR058922">
    <property type="entry name" value="WHD_DRP"/>
</dbReference>
<dbReference type="Gene3D" id="3.80.10.10">
    <property type="entry name" value="Ribonuclease Inhibitor"/>
    <property type="match status" value="3"/>
</dbReference>
<feature type="domain" description="Disease resistance R13L4/SHOC-2-like LRR" evidence="4">
    <location>
        <begin position="164"/>
        <end position="476"/>
    </location>
</feature>